<evidence type="ECO:0000313" key="1">
    <source>
        <dbReference type="EMBL" id="VFK14116.1"/>
    </source>
</evidence>
<reference evidence="1" key="1">
    <citation type="submission" date="2019-02" db="EMBL/GenBank/DDBJ databases">
        <authorList>
            <person name="Gruber-Vodicka R. H."/>
            <person name="Seah K. B. B."/>
        </authorList>
    </citation>
    <scope>NUCLEOTIDE SEQUENCE</scope>
    <source>
        <strain evidence="1">BECK_S313</strain>
    </source>
</reference>
<dbReference type="AlphaFoldDB" id="A0A450WAK9"/>
<organism evidence="1">
    <name type="scientific">Candidatus Kentrum sp. LPFa</name>
    <dbReference type="NCBI Taxonomy" id="2126335"/>
    <lineage>
        <taxon>Bacteria</taxon>
        <taxon>Pseudomonadati</taxon>
        <taxon>Pseudomonadota</taxon>
        <taxon>Gammaproteobacteria</taxon>
        <taxon>Candidatus Kentrum</taxon>
    </lineage>
</organism>
<name>A0A450WAK9_9GAMM</name>
<protein>
    <submittedName>
        <fullName evidence="1">Uncharacterized protein</fullName>
    </submittedName>
</protein>
<proteinExistence type="predicted"/>
<sequence>MKMIAMSEVRSREARNPFAGISCRPIRTESYKGGLSVHDPFLAETFLPHDRQRDCAQRRALDLLSQFSPDRVTFRSEDEVLEMVDQEIADYRAGR</sequence>
<gene>
    <name evidence="1" type="ORF">BECKLPF1236B_GA0070989_10579</name>
</gene>
<dbReference type="EMBL" id="CAADFK010000057">
    <property type="protein sequence ID" value="VFK14116.1"/>
    <property type="molecule type" value="Genomic_DNA"/>
</dbReference>
<accession>A0A450WAK9</accession>